<sequence length="243" mass="26680">MFTDLTRSSSALHFKWGNTMRRTILIGLLSWSSMITAQTVPVDDLEPWTVLSFNKITANNVSVVDGKLHIRVRSSASPLIYHFAEPISLTGIRVAASWSGELRIPVGAVQGEKGADDFVLKLGIVEAGDRRLNWFQRRVAADWIKQLFELAPKTGGVERINFLSTTQQTALLGSQRAHPLSELLYEERLVLLEDPGPFLLSKTFAKPVVALGLWVSADGDDTASGFDLTIESITLQSETASSP</sequence>
<evidence type="ECO:0000313" key="1">
    <source>
        <dbReference type="EMBL" id="ANO52718.1"/>
    </source>
</evidence>
<dbReference type="EMBL" id="CP016268">
    <property type="protein sequence ID" value="ANO52718.1"/>
    <property type="molecule type" value="Genomic_DNA"/>
</dbReference>
<dbReference type="KEGG" id="woc:BA177_17335"/>
<protein>
    <submittedName>
        <fullName evidence="1">Uncharacterized protein</fullName>
    </submittedName>
</protein>
<accession>A0A193LJV7</accession>
<reference evidence="1 2" key="1">
    <citation type="submission" date="2016-06" db="EMBL/GenBank/DDBJ databases">
        <title>Complete genome sequence of a deep-branching marine Gamma Proteobacterium Woeseia oceani type strain XK5.</title>
        <authorList>
            <person name="Mu D."/>
            <person name="Du Z."/>
        </authorList>
    </citation>
    <scope>NUCLEOTIDE SEQUENCE [LARGE SCALE GENOMIC DNA]</scope>
    <source>
        <strain evidence="1 2">XK5</strain>
    </source>
</reference>
<dbReference type="AlphaFoldDB" id="A0A193LJV7"/>
<name>A0A193LJV7_9GAMM</name>
<dbReference type="Proteomes" id="UP000092695">
    <property type="component" value="Chromosome"/>
</dbReference>
<dbReference type="STRING" id="1548547.BA177_17335"/>
<gene>
    <name evidence="1" type="ORF">BA177_17335</name>
</gene>
<keyword evidence="2" id="KW-1185">Reference proteome</keyword>
<proteinExistence type="predicted"/>
<organism evidence="1 2">
    <name type="scientific">Woeseia oceani</name>
    <dbReference type="NCBI Taxonomy" id="1548547"/>
    <lineage>
        <taxon>Bacteria</taxon>
        <taxon>Pseudomonadati</taxon>
        <taxon>Pseudomonadota</taxon>
        <taxon>Gammaproteobacteria</taxon>
        <taxon>Woeseiales</taxon>
        <taxon>Woeseiaceae</taxon>
        <taxon>Woeseia</taxon>
    </lineage>
</organism>
<evidence type="ECO:0000313" key="2">
    <source>
        <dbReference type="Proteomes" id="UP000092695"/>
    </source>
</evidence>